<dbReference type="Pfam" id="PF02550">
    <property type="entry name" value="AcetylCoA_hydro"/>
    <property type="match status" value="1"/>
</dbReference>
<dbReference type="GO" id="GO:0006083">
    <property type="term" value="P:acetate metabolic process"/>
    <property type="evidence" value="ECO:0007669"/>
    <property type="project" value="InterPro"/>
</dbReference>
<dbReference type="PANTHER" id="PTHR21432">
    <property type="entry name" value="ACETYL-COA HYDROLASE-RELATED"/>
    <property type="match status" value="1"/>
</dbReference>
<dbReference type="Gene3D" id="3.40.1080.20">
    <property type="entry name" value="Acetyl-CoA hydrolase/transferase C-terminal domain"/>
    <property type="match status" value="1"/>
</dbReference>
<dbReference type="InterPro" id="IPR037171">
    <property type="entry name" value="NagB/RpiA_transferase-like"/>
</dbReference>
<evidence type="ECO:0000313" key="5">
    <source>
        <dbReference type="EMBL" id="SUD92078.1"/>
    </source>
</evidence>
<feature type="domain" description="Acetyl-CoA hydrolase/transferase N-terminal" evidence="3">
    <location>
        <begin position="6"/>
        <end position="175"/>
    </location>
</feature>
<protein>
    <submittedName>
        <fullName evidence="5">Butyryl-CoA:acetate CoA-transferase</fullName>
    </submittedName>
</protein>
<evidence type="ECO:0000259" key="3">
    <source>
        <dbReference type="Pfam" id="PF02550"/>
    </source>
</evidence>
<name>A0A379LND9_9GAMM</name>
<dbReference type="InterPro" id="IPR026888">
    <property type="entry name" value="AcetylCoA_hyd_C"/>
</dbReference>
<dbReference type="SUPFAM" id="SSF100950">
    <property type="entry name" value="NagB/RpiA/CoA transferase-like"/>
    <property type="match status" value="2"/>
</dbReference>
<dbReference type="GO" id="GO:0008775">
    <property type="term" value="F:acetate CoA-transferase activity"/>
    <property type="evidence" value="ECO:0007669"/>
    <property type="project" value="InterPro"/>
</dbReference>
<keyword evidence="2 5" id="KW-0808">Transferase</keyword>
<comment type="similarity">
    <text evidence="1">Belongs to the acetyl-CoA hydrolase/transferase family.</text>
</comment>
<reference evidence="5 6" key="1">
    <citation type="submission" date="2018-06" db="EMBL/GenBank/DDBJ databases">
        <authorList>
            <consortium name="Pathogen Informatics"/>
            <person name="Doyle S."/>
        </authorList>
    </citation>
    <scope>NUCLEOTIDE SEQUENCE [LARGE SCALE GENOMIC DNA]</scope>
    <source>
        <strain evidence="5 6">NCTC10526</strain>
    </source>
</reference>
<evidence type="ECO:0000256" key="1">
    <source>
        <dbReference type="ARBA" id="ARBA00009632"/>
    </source>
</evidence>
<dbReference type="Gene3D" id="3.40.1080.10">
    <property type="entry name" value="Glutaconate Coenzyme A-transferase"/>
    <property type="match status" value="1"/>
</dbReference>
<dbReference type="Gene3D" id="3.30.750.70">
    <property type="entry name" value="4-hydroxybutyrate coenzyme like domains"/>
    <property type="match status" value="1"/>
</dbReference>
<gene>
    <name evidence="5" type="ORF">NCTC10526_02459</name>
</gene>
<dbReference type="PANTHER" id="PTHR21432:SF20">
    <property type="entry name" value="ACETYL-COA HYDROLASE"/>
    <property type="match status" value="1"/>
</dbReference>
<feature type="domain" description="Acetyl-CoA hydrolase/transferase C-terminal" evidence="4">
    <location>
        <begin position="267"/>
        <end position="427"/>
    </location>
</feature>
<evidence type="ECO:0000256" key="2">
    <source>
        <dbReference type="ARBA" id="ARBA00022679"/>
    </source>
</evidence>
<proteinExistence type="inferred from homology"/>
<dbReference type="STRING" id="1123034.GCA_000685805_00066"/>
<dbReference type="RefSeq" id="WP_028857761.1">
    <property type="nucleotide sequence ID" value="NZ_CAJHAQ010000001.1"/>
</dbReference>
<dbReference type="EMBL" id="UGVC01000001">
    <property type="protein sequence ID" value="SUD92078.1"/>
    <property type="molecule type" value="Genomic_DNA"/>
</dbReference>
<dbReference type="InterPro" id="IPR046433">
    <property type="entry name" value="ActCoA_hydro"/>
</dbReference>
<keyword evidence="6" id="KW-1185">Reference proteome</keyword>
<accession>A0A379LND9</accession>
<sequence length="435" mass="47862">MNSDNKIISLEEALSLVKSGDHVVTGLGAGEAKLFLENLHTIADRVDNVTITNSLSMLQPKFYEAQYRDSFNIDSMFFSSVTRGAHKNGNVNYVPNHLYLSASDRMKHITPDIFIGSATPPDKHGFMSLSLSNVYETQFIENAKLVILEINENFPRTFGDNEIHIDNVDYLVKADYQPPLIPEVEPNEKDLKIGKLIAEHIEDGDTIQIGIGGIPNAVAACLKDKKDLGIHTEMMTTGMLDLIEQGVVTGKKKSLHRGKVVFSFALGSQRLYDYLDDNPSIIVGRGSYVTDPYVISRNDNMVSINTAMEVDLTGQVCSESIGYKQFSGTGGQFTTAVGAQMAKNGRSIIALYSSFTTKNEQGERIEMSKIVPSLKPGSIVTLTRNSVDMVATEYGIVSLEGTNIQERVERLISIAHPKFRDQLRAEAVSCGLLVE</sequence>
<dbReference type="InterPro" id="IPR003702">
    <property type="entry name" value="ActCoA_hydro_N"/>
</dbReference>
<organism evidence="5 6">
    <name type="scientific">Psychrobacter phenylpyruvicus</name>
    <dbReference type="NCBI Taxonomy" id="29432"/>
    <lineage>
        <taxon>Bacteria</taxon>
        <taxon>Pseudomonadati</taxon>
        <taxon>Pseudomonadota</taxon>
        <taxon>Gammaproteobacteria</taxon>
        <taxon>Moraxellales</taxon>
        <taxon>Moraxellaceae</taxon>
        <taxon>Psychrobacter</taxon>
    </lineage>
</organism>
<dbReference type="InterPro" id="IPR038460">
    <property type="entry name" value="AcetylCoA_hyd_C_sf"/>
</dbReference>
<evidence type="ECO:0000259" key="4">
    <source>
        <dbReference type="Pfam" id="PF13336"/>
    </source>
</evidence>
<dbReference type="Proteomes" id="UP000254123">
    <property type="component" value="Unassembled WGS sequence"/>
</dbReference>
<dbReference type="Pfam" id="PF13336">
    <property type="entry name" value="AcetylCoA_hyd_C"/>
    <property type="match status" value="1"/>
</dbReference>
<evidence type="ECO:0000313" key="6">
    <source>
        <dbReference type="Proteomes" id="UP000254123"/>
    </source>
</evidence>
<dbReference type="AlphaFoldDB" id="A0A379LND9"/>